<comment type="caution">
    <text evidence="2">The sequence shown here is derived from an EMBL/GenBank/DDBJ whole genome shotgun (WGS) entry which is preliminary data.</text>
</comment>
<evidence type="ECO:0000256" key="1">
    <source>
        <dbReference type="SAM" id="MobiDB-lite"/>
    </source>
</evidence>
<dbReference type="EMBL" id="BLPG01000002">
    <property type="protein sequence ID" value="GFJ96089.1"/>
    <property type="molecule type" value="Genomic_DNA"/>
</dbReference>
<dbReference type="AlphaFoldDB" id="A0A6V8LN80"/>
<sequence>MTGQALLTAGERAARGKAARSRVPRSTHARIAPSDQRPDPVSILEEQATTRVPELVPIRHGRMAQSPFAFYRGAAAVMASDLGREPDTGVTTQLCGDAHLLNFGLFASPERRLVFDVNDFDETLPGPFEWDVKRLAASFAVAGRARGFDDKRRATIVRESVLSYRERMATLAAMRTLDIWYARDEADELQDLLPAHTTARKKAEKVTAAARGRGQLEAFAKLTHVVDGERRIVTDPPLITPLGDLLPDARREQLEGRLRGLIGTYSRSLGADRQDLLARFRVVDMARKVVGVGSVGTRCWVILLLGRDDGDPLILQAKEAAASVLAPYAGASGYPNHGQRVVSGQRLMQAASDIFLGWDRITGIDNRQRDFYVRQLRDWKGSARPDTMSANTMRAYAQLCGNCLARAHARAGDPVEIAAYLGSSDAFDRALVQYAEAYADQNERDFEAFGAALSSGRITAEAA</sequence>
<dbReference type="Pfam" id="PF10009">
    <property type="entry name" value="DUF2252"/>
    <property type="match status" value="1"/>
</dbReference>
<dbReference type="Proteomes" id="UP000482960">
    <property type="component" value="Unassembled WGS sequence"/>
</dbReference>
<evidence type="ECO:0008006" key="4">
    <source>
        <dbReference type="Google" id="ProtNLM"/>
    </source>
</evidence>
<dbReference type="RefSeq" id="WP_173085597.1">
    <property type="nucleotide sequence ID" value="NZ_BAABJB010000046.1"/>
</dbReference>
<evidence type="ECO:0000313" key="2">
    <source>
        <dbReference type="EMBL" id="GFJ96089.1"/>
    </source>
</evidence>
<accession>A0A6V8LN80</accession>
<gene>
    <name evidence="2" type="ORF">Prum_097310</name>
</gene>
<evidence type="ECO:0000313" key="3">
    <source>
        <dbReference type="Proteomes" id="UP000482960"/>
    </source>
</evidence>
<dbReference type="PANTHER" id="PTHR39441:SF1">
    <property type="entry name" value="DUF2252 DOMAIN-CONTAINING PROTEIN"/>
    <property type="match status" value="1"/>
</dbReference>
<name>A0A6V8LN80_9ACTN</name>
<feature type="compositionally biased region" description="Basic residues" evidence="1">
    <location>
        <begin position="15"/>
        <end position="28"/>
    </location>
</feature>
<dbReference type="PANTHER" id="PTHR39441">
    <property type="entry name" value="DUF2252 DOMAIN-CONTAINING PROTEIN"/>
    <property type="match status" value="1"/>
</dbReference>
<organism evidence="2 3">
    <name type="scientific">Phytohabitans rumicis</name>
    <dbReference type="NCBI Taxonomy" id="1076125"/>
    <lineage>
        <taxon>Bacteria</taxon>
        <taxon>Bacillati</taxon>
        <taxon>Actinomycetota</taxon>
        <taxon>Actinomycetes</taxon>
        <taxon>Micromonosporales</taxon>
        <taxon>Micromonosporaceae</taxon>
    </lineage>
</organism>
<keyword evidence="3" id="KW-1185">Reference proteome</keyword>
<proteinExistence type="predicted"/>
<reference evidence="2 3" key="2">
    <citation type="submission" date="2020-03" db="EMBL/GenBank/DDBJ databases">
        <authorList>
            <person name="Ichikawa N."/>
            <person name="Kimura A."/>
            <person name="Kitahashi Y."/>
            <person name="Uohara A."/>
        </authorList>
    </citation>
    <scope>NUCLEOTIDE SEQUENCE [LARGE SCALE GENOMIC DNA]</scope>
    <source>
        <strain evidence="2 3">NBRC 108638</strain>
    </source>
</reference>
<protein>
    <recommendedName>
        <fullName evidence="4">DUF2252 domain-containing protein</fullName>
    </recommendedName>
</protein>
<feature type="region of interest" description="Disordered" evidence="1">
    <location>
        <begin position="1"/>
        <end position="39"/>
    </location>
</feature>
<reference evidence="2 3" key="1">
    <citation type="submission" date="2020-03" db="EMBL/GenBank/DDBJ databases">
        <title>Whole genome shotgun sequence of Phytohabitans rumicis NBRC 108638.</title>
        <authorList>
            <person name="Komaki H."/>
            <person name="Tamura T."/>
        </authorList>
    </citation>
    <scope>NUCLEOTIDE SEQUENCE [LARGE SCALE GENOMIC DNA]</scope>
    <source>
        <strain evidence="2 3">NBRC 108638</strain>
    </source>
</reference>
<dbReference type="InterPro" id="IPR018721">
    <property type="entry name" value="DUF2252"/>
</dbReference>